<keyword evidence="4" id="KW-1185">Reference proteome</keyword>
<dbReference type="EMBL" id="BEXD01003932">
    <property type="protein sequence ID" value="GBC04165.1"/>
    <property type="molecule type" value="Genomic_DNA"/>
</dbReference>
<evidence type="ECO:0000313" key="3">
    <source>
        <dbReference type="EMBL" id="GES93603.1"/>
    </source>
</evidence>
<evidence type="ECO:0000313" key="4">
    <source>
        <dbReference type="Proteomes" id="UP000247702"/>
    </source>
</evidence>
<dbReference type="Proteomes" id="UP000615446">
    <property type="component" value="Unassembled WGS sequence"/>
</dbReference>
<feature type="signal peptide" evidence="1">
    <location>
        <begin position="1"/>
        <end position="21"/>
    </location>
</feature>
<evidence type="ECO:0000313" key="2">
    <source>
        <dbReference type="EMBL" id="GBC04165.1"/>
    </source>
</evidence>
<proteinExistence type="predicted"/>
<comment type="caution">
    <text evidence="2">The sequence shown here is derived from an EMBL/GenBank/DDBJ whole genome shotgun (WGS) entry which is preliminary data.</text>
</comment>
<sequence length="308" mass="36139">MKFQNLLLFALFAIFVLQVQANGDAEDYKQWKHDFPKTCKELFKTNHCNKCQSLMWDHFKNPGQCATAFNLGRDIYEVIKDSDKEPKPYDLTFFKKGLNKYCHEDFHCSQQKVEKIYNKIQDVCKHELSVKFDWSDDPKNFKDITAYAAYGTLLTYYTGIPGRKALCIKNNHGDFCSYEFVEKLTKWMKKKTNADPKAIVSHDLKFVIKGDGKKIRIPRSFFCDPCWRKMANIYGDYMKEHKLKKSVEKNIWGSHQDLEELYLPHCTYHKRGLGEILKARDSKLNERSANPAFSVLSHRMNKFHSLAI</sequence>
<dbReference type="OrthoDB" id="2335347at2759"/>
<dbReference type="EMBL" id="BLAL01000228">
    <property type="protein sequence ID" value="GES93603.1"/>
    <property type="molecule type" value="Genomic_DNA"/>
</dbReference>
<feature type="chain" id="PRO_5044073150" evidence="1">
    <location>
        <begin position="22"/>
        <end position="308"/>
    </location>
</feature>
<organism evidence="2 4">
    <name type="scientific">Rhizophagus clarus</name>
    <dbReference type="NCBI Taxonomy" id="94130"/>
    <lineage>
        <taxon>Eukaryota</taxon>
        <taxon>Fungi</taxon>
        <taxon>Fungi incertae sedis</taxon>
        <taxon>Mucoromycota</taxon>
        <taxon>Glomeromycotina</taxon>
        <taxon>Glomeromycetes</taxon>
        <taxon>Glomerales</taxon>
        <taxon>Glomeraceae</taxon>
        <taxon>Rhizophagus</taxon>
    </lineage>
</organism>
<keyword evidence="1" id="KW-0732">Signal</keyword>
<gene>
    <name evidence="3" type="ORF">RCL2_002034900</name>
    <name evidence="2" type="ORF">RclHR1_05550002</name>
</gene>
<accession>A0A2Z6S0A9</accession>
<dbReference type="Proteomes" id="UP000247702">
    <property type="component" value="Unassembled WGS sequence"/>
</dbReference>
<reference evidence="2 4" key="1">
    <citation type="submission" date="2017-11" db="EMBL/GenBank/DDBJ databases">
        <title>The genome of Rhizophagus clarus HR1 reveals common genetic basis of auxotrophy among arbuscular mycorrhizal fungi.</title>
        <authorList>
            <person name="Kobayashi Y."/>
        </authorList>
    </citation>
    <scope>NUCLEOTIDE SEQUENCE [LARGE SCALE GENOMIC DNA]</scope>
    <source>
        <strain evidence="2 4">HR1</strain>
    </source>
</reference>
<protein>
    <submittedName>
        <fullName evidence="2">Uncharacterized protein</fullName>
    </submittedName>
</protein>
<evidence type="ECO:0000256" key="1">
    <source>
        <dbReference type="SAM" id="SignalP"/>
    </source>
</evidence>
<reference evidence="3" key="2">
    <citation type="submission" date="2019-10" db="EMBL/GenBank/DDBJ databases">
        <title>Conservation and host-specific expression of non-tandemly repeated heterogenous ribosome RNA gene in arbuscular mycorrhizal fungi.</title>
        <authorList>
            <person name="Maeda T."/>
            <person name="Kobayashi Y."/>
            <person name="Nakagawa T."/>
            <person name="Ezawa T."/>
            <person name="Yamaguchi K."/>
            <person name="Bino T."/>
            <person name="Nishimoto Y."/>
            <person name="Shigenobu S."/>
            <person name="Kawaguchi M."/>
        </authorList>
    </citation>
    <scope>NUCLEOTIDE SEQUENCE</scope>
    <source>
        <strain evidence="3">HR1</strain>
    </source>
</reference>
<dbReference type="AlphaFoldDB" id="A0A2Z6S0A9"/>
<name>A0A2Z6S0A9_9GLOM</name>